<evidence type="ECO:0000313" key="2">
    <source>
        <dbReference type="EMBL" id="VYS76576.1"/>
    </source>
</evidence>
<dbReference type="Gene3D" id="1.10.287.1060">
    <property type="entry name" value="ESAT-6-like"/>
    <property type="match status" value="1"/>
</dbReference>
<name>A0A6N2R742_9ACTO</name>
<accession>A0A6N2R742</accession>
<proteinExistence type="inferred from homology"/>
<evidence type="ECO:0000256" key="1">
    <source>
        <dbReference type="RuleBase" id="RU362001"/>
    </source>
</evidence>
<organism evidence="2">
    <name type="scientific">Schaalia odontolytica</name>
    <dbReference type="NCBI Taxonomy" id="1660"/>
    <lineage>
        <taxon>Bacteria</taxon>
        <taxon>Bacillati</taxon>
        <taxon>Actinomycetota</taxon>
        <taxon>Actinomycetes</taxon>
        <taxon>Actinomycetales</taxon>
        <taxon>Actinomycetaceae</taxon>
        <taxon>Schaalia</taxon>
    </lineage>
</organism>
<dbReference type="EMBL" id="CACRSM010000002">
    <property type="protein sequence ID" value="VYS76576.1"/>
    <property type="molecule type" value="Genomic_DNA"/>
</dbReference>
<comment type="similarity">
    <text evidence="1">Belongs to the WXG100 family.</text>
</comment>
<sequence>MTAFSVDSAHIASCASRIQITCDSIRSEVSALMNELLALKDTWQGGASAQFSDSVASWQLTQAQVESSLDQISGSLSHAAQVYADAEAQSIGLFAH</sequence>
<reference evidence="2" key="1">
    <citation type="submission" date="2019-11" db="EMBL/GenBank/DDBJ databases">
        <authorList>
            <person name="Feng L."/>
        </authorList>
    </citation>
    <scope>NUCLEOTIDE SEQUENCE</scope>
    <source>
        <strain evidence="2">AodontolyticusLFYP35</strain>
    </source>
</reference>
<dbReference type="Pfam" id="PF06013">
    <property type="entry name" value="WXG100"/>
    <property type="match status" value="1"/>
</dbReference>
<dbReference type="SUPFAM" id="SSF140453">
    <property type="entry name" value="EsxAB dimer-like"/>
    <property type="match status" value="1"/>
</dbReference>
<dbReference type="NCBIfam" id="TIGR03930">
    <property type="entry name" value="WXG100_ESAT6"/>
    <property type="match status" value="1"/>
</dbReference>
<dbReference type="InterPro" id="IPR010310">
    <property type="entry name" value="T7SS_ESAT-6-like"/>
</dbReference>
<dbReference type="InterPro" id="IPR036689">
    <property type="entry name" value="ESAT-6-like_sf"/>
</dbReference>
<gene>
    <name evidence="2" type="ORF">AOLFYP35_00201</name>
</gene>
<protein>
    <recommendedName>
        <fullName evidence="1">ESAT-6-like protein</fullName>
    </recommendedName>
</protein>
<dbReference type="AlphaFoldDB" id="A0A6N2R742"/>